<dbReference type="Gene3D" id="1.20.1070.10">
    <property type="entry name" value="Rhodopsin 7-helix transmembrane proteins"/>
    <property type="match status" value="1"/>
</dbReference>
<keyword evidence="7" id="KW-0807">Transducer</keyword>
<evidence type="ECO:0000313" key="12">
    <source>
        <dbReference type="Proteomes" id="UP000663828"/>
    </source>
</evidence>
<comment type="caution">
    <text evidence="10">The sequence shown here is derived from an EMBL/GenBank/DDBJ whole genome shotgun (WGS) entry which is preliminary data.</text>
</comment>
<gene>
    <name evidence="11" type="ORF">EDS130_LOCUS35261</name>
    <name evidence="10" type="ORF">XAT740_LOCUS10169</name>
</gene>
<dbReference type="EMBL" id="CAJNOR010000538">
    <property type="protein sequence ID" value="CAF0941988.1"/>
    <property type="molecule type" value="Genomic_DNA"/>
</dbReference>
<sequence>MSSISSNLDNTQRFLTAALIVFLSIGIIGHALNCIVFLRKKLSASLCSTFFVATSVTSTLFLIYDIVLLVNSLHDHALENANLVFCKLCLYLRHVLLGTSRTYLIIACISCYIYSSRHTRIRNLFRQKMTLRIIALVPIVWMIIPVYIPIFSSIHHDQCRMQSTVVTLYHSFYVCFIFAILPFPLMIAFSVLIYQNLRKRHRIVRPIVRKSNPKQKGDQNKNLHGFHRCDRQLSTMLLIQIIVYISLTILHPIHLVYNTLSSITEEVKSNDRIAMEKFLTFMTSDFLIDLSNAVPFLVFLISHTFRKELCKVIVAYLC</sequence>
<accession>A0A814CME2</accession>
<keyword evidence="4" id="KW-0297">G-protein coupled receptor</keyword>
<evidence type="ECO:0000256" key="1">
    <source>
        <dbReference type="ARBA" id="ARBA00004141"/>
    </source>
</evidence>
<dbReference type="GO" id="GO:0004930">
    <property type="term" value="F:G protein-coupled receptor activity"/>
    <property type="evidence" value="ECO:0007669"/>
    <property type="project" value="UniProtKB-KW"/>
</dbReference>
<dbReference type="PANTHER" id="PTHR24243:SF208">
    <property type="entry name" value="PYROKININ-1 RECEPTOR"/>
    <property type="match status" value="1"/>
</dbReference>
<protein>
    <recommendedName>
        <fullName evidence="9">G-protein coupled receptors family 1 profile domain-containing protein</fullName>
    </recommendedName>
</protein>
<dbReference type="InterPro" id="IPR017452">
    <property type="entry name" value="GPCR_Rhodpsn_7TM"/>
</dbReference>
<feature type="transmembrane region" description="Helical" evidence="8">
    <location>
        <begin position="278"/>
        <end position="301"/>
    </location>
</feature>
<evidence type="ECO:0000256" key="5">
    <source>
        <dbReference type="ARBA" id="ARBA00023136"/>
    </source>
</evidence>
<keyword evidence="5 8" id="KW-0472">Membrane</keyword>
<evidence type="ECO:0000256" key="7">
    <source>
        <dbReference type="ARBA" id="ARBA00023224"/>
    </source>
</evidence>
<keyword evidence="3 8" id="KW-1133">Transmembrane helix</keyword>
<evidence type="ECO:0000256" key="2">
    <source>
        <dbReference type="ARBA" id="ARBA00022692"/>
    </source>
</evidence>
<dbReference type="AlphaFoldDB" id="A0A814CME2"/>
<dbReference type="PROSITE" id="PS50262">
    <property type="entry name" value="G_PROTEIN_RECEP_F1_2"/>
    <property type="match status" value="1"/>
</dbReference>
<evidence type="ECO:0000256" key="4">
    <source>
        <dbReference type="ARBA" id="ARBA00023040"/>
    </source>
</evidence>
<name>A0A814CME2_ADIRI</name>
<dbReference type="Proteomes" id="UP000663852">
    <property type="component" value="Unassembled WGS sequence"/>
</dbReference>
<feature type="transmembrane region" description="Helical" evidence="8">
    <location>
        <begin position="133"/>
        <end position="151"/>
    </location>
</feature>
<dbReference type="Proteomes" id="UP000663828">
    <property type="component" value="Unassembled WGS sequence"/>
</dbReference>
<evidence type="ECO:0000256" key="3">
    <source>
        <dbReference type="ARBA" id="ARBA00022989"/>
    </source>
</evidence>
<dbReference type="EMBL" id="CAJNOJ010000307">
    <property type="protein sequence ID" value="CAF1387090.1"/>
    <property type="molecule type" value="Genomic_DNA"/>
</dbReference>
<dbReference type="GO" id="GO:0005886">
    <property type="term" value="C:plasma membrane"/>
    <property type="evidence" value="ECO:0007669"/>
    <property type="project" value="TreeGrafter"/>
</dbReference>
<evidence type="ECO:0000256" key="8">
    <source>
        <dbReference type="SAM" id="Phobius"/>
    </source>
</evidence>
<evidence type="ECO:0000313" key="11">
    <source>
        <dbReference type="EMBL" id="CAF1387090.1"/>
    </source>
</evidence>
<dbReference type="SUPFAM" id="SSF81321">
    <property type="entry name" value="Family A G protein-coupled receptor-like"/>
    <property type="match status" value="1"/>
</dbReference>
<reference evidence="10" key="1">
    <citation type="submission" date="2021-02" db="EMBL/GenBank/DDBJ databases">
        <authorList>
            <person name="Nowell W R."/>
        </authorList>
    </citation>
    <scope>NUCLEOTIDE SEQUENCE</scope>
</reference>
<feature type="domain" description="G-protein coupled receptors family 1 profile" evidence="9">
    <location>
        <begin position="29"/>
        <end position="299"/>
    </location>
</feature>
<evidence type="ECO:0000259" key="9">
    <source>
        <dbReference type="PROSITE" id="PS50262"/>
    </source>
</evidence>
<feature type="transmembrane region" description="Helical" evidence="8">
    <location>
        <begin position="14"/>
        <end position="38"/>
    </location>
</feature>
<dbReference type="PANTHER" id="PTHR24243">
    <property type="entry name" value="G-PROTEIN COUPLED RECEPTOR"/>
    <property type="match status" value="1"/>
</dbReference>
<proteinExistence type="predicted"/>
<feature type="transmembrane region" description="Helical" evidence="8">
    <location>
        <begin position="90"/>
        <end position="113"/>
    </location>
</feature>
<keyword evidence="6" id="KW-0675">Receptor</keyword>
<evidence type="ECO:0000256" key="6">
    <source>
        <dbReference type="ARBA" id="ARBA00023170"/>
    </source>
</evidence>
<feature type="transmembrane region" description="Helical" evidence="8">
    <location>
        <begin position="50"/>
        <end position="70"/>
    </location>
</feature>
<comment type="subcellular location">
    <subcellularLocation>
        <location evidence="1">Membrane</location>
        <topology evidence="1">Multi-pass membrane protein</topology>
    </subcellularLocation>
</comment>
<feature type="transmembrane region" description="Helical" evidence="8">
    <location>
        <begin position="171"/>
        <end position="194"/>
    </location>
</feature>
<feature type="transmembrane region" description="Helical" evidence="8">
    <location>
        <begin position="237"/>
        <end position="258"/>
    </location>
</feature>
<organism evidence="10 12">
    <name type="scientific">Adineta ricciae</name>
    <name type="common">Rotifer</name>
    <dbReference type="NCBI Taxonomy" id="249248"/>
    <lineage>
        <taxon>Eukaryota</taxon>
        <taxon>Metazoa</taxon>
        <taxon>Spiralia</taxon>
        <taxon>Gnathifera</taxon>
        <taxon>Rotifera</taxon>
        <taxon>Eurotatoria</taxon>
        <taxon>Bdelloidea</taxon>
        <taxon>Adinetida</taxon>
        <taxon>Adinetidae</taxon>
        <taxon>Adineta</taxon>
    </lineage>
</organism>
<dbReference type="OrthoDB" id="9444602at2759"/>
<keyword evidence="12" id="KW-1185">Reference proteome</keyword>
<keyword evidence="2 8" id="KW-0812">Transmembrane</keyword>
<evidence type="ECO:0000313" key="10">
    <source>
        <dbReference type="EMBL" id="CAF0941988.1"/>
    </source>
</evidence>